<keyword evidence="3" id="KW-1185">Reference proteome</keyword>
<dbReference type="Proteomes" id="UP001292094">
    <property type="component" value="Unassembled WGS sequence"/>
</dbReference>
<comment type="caution">
    <text evidence="2">The sequence shown here is derived from an EMBL/GenBank/DDBJ whole genome shotgun (WGS) entry which is preliminary data.</text>
</comment>
<dbReference type="AlphaFoldDB" id="A0AAE1PJ27"/>
<feature type="compositionally biased region" description="Gly residues" evidence="1">
    <location>
        <begin position="1"/>
        <end position="14"/>
    </location>
</feature>
<sequence length="86" mass="8945">MGRGTGDGKGGMGRETGDGKRGMGRRTGDGNREGRHAVQSTLASPHQDSTSAVITSQFIYPLCVRVSVGRVQLGTSSLSRAQGKVI</sequence>
<feature type="compositionally biased region" description="Basic and acidic residues" evidence="1">
    <location>
        <begin position="15"/>
        <end position="36"/>
    </location>
</feature>
<accession>A0AAE1PJ27</accession>
<protein>
    <submittedName>
        <fullName evidence="2">Uncharacterized protein</fullName>
    </submittedName>
</protein>
<gene>
    <name evidence="2" type="ORF">Pmani_018779</name>
</gene>
<dbReference type="EMBL" id="JAWZYT010001731">
    <property type="protein sequence ID" value="KAK4309600.1"/>
    <property type="molecule type" value="Genomic_DNA"/>
</dbReference>
<evidence type="ECO:0000313" key="3">
    <source>
        <dbReference type="Proteomes" id="UP001292094"/>
    </source>
</evidence>
<name>A0AAE1PJ27_9EUCA</name>
<feature type="region of interest" description="Disordered" evidence="1">
    <location>
        <begin position="1"/>
        <end position="50"/>
    </location>
</feature>
<reference evidence="2" key="1">
    <citation type="submission" date="2023-11" db="EMBL/GenBank/DDBJ databases">
        <title>Genome assemblies of two species of porcelain crab, Petrolisthes cinctipes and Petrolisthes manimaculis (Anomura: Porcellanidae).</title>
        <authorList>
            <person name="Angst P."/>
        </authorList>
    </citation>
    <scope>NUCLEOTIDE SEQUENCE</scope>
    <source>
        <strain evidence="2">PB745_02</strain>
        <tissue evidence="2">Gill</tissue>
    </source>
</reference>
<feature type="compositionally biased region" description="Polar residues" evidence="1">
    <location>
        <begin position="38"/>
        <end position="50"/>
    </location>
</feature>
<proteinExistence type="predicted"/>
<evidence type="ECO:0000313" key="2">
    <source>
        <dbReference type="EMBL" id="KAK4309600.1"/>
    </source>
</evidence>
<evidence type="ECO:0000256" key="1">
    <source>
        <dbReference type="SAM" id="MobiDB-lite"/>
    </source>
</evidence>
<organism evidence="2 3">
    <name type="scientific">Petrolisthes manimaculis</name>
    <dbReference type="NCBI Taxonomy" id="1843537"/>
    <lineage>
        <taxon>Eukaryota</taxon>
        <taxon>Metazoa</taxon>
        <taxon>Ecdysozoa</taxon>
        <taxon>Arthropoda</taxon>
        <taxon>Crustacea</taxon>
        <taxon>Multicrustacea</taxon>
        <taxon>Malacostraca</taxon>
        <taxon>Eumalacostraca</taxon>
        <taxon>Eucarida</taxon>
        <taxon>Decapoda</taxon>
        <taxon>Pleocyemata</taxon>
        <taxon>Anomura</taxon>
        <taxon>Galatheoidea</taxon>
        <taxon>Porcellanidae</taxon>
        <taxon>Petrolisthes</taxon>
    </lineage>
</organism>